<protein>
    <submittedName>
        <fullName evidence="1">Uncharacterized protein</fullName>
    </submittedName>
</protein>
<evidence type="ECO:0000313" key="1">
    <source>
        <dbReference type="EMBL" id="SUZ79211.1"/>
    </source>
</evidence>
<organism evidence="1">
    <name type="scientific">marine metagenome</name>
    <dbReference type="NCBI Taxonomy" id="408172"/>
    <lineage>
        <taxon>unclassified sequences</taxon>
        <taxon>metagenomes</taxon>
        <taxon>ecological metagenomes</taxon>
    </lineage>
</organism>
<gene>
    <name evidence="1" type="ORF">METZ01_LOCUS32065</name>
</gene>
<dbReference type="SUPFAM" id="SSF64307">
    <property type="entry name" value="SirA-like"/>
    <property type="match status" value="1"/>
</dbReference>
<dbReference type="AlphaFoldDB" id="A0A381QIQ4"/>
<name>A0A381QIQ4_9ZZZZ</name>
<reference evidence="1" key="1">
    <citation type="submission" date="2018-05" db="EMBL/GenBank/DDBJ databases">
        <authorList>
            <person name="Lanie J.A."/>
            <person name="Ng W.-L."/>
            <person name="Kazmierczak K.M."/>
            <person name="Andrzejewski T.M."/>
            <person name="Davidsen T.M."/>
            <person name="Wayne K.J."/>
            <person name="Tettelin H."/>
            <person name="Glass J.I."/>
            <person name="Rusch D."/>
            <person name="Podicherti R."/>
            <person name="Tsui H.-C.T."/>
            <person name="Winkler M.E."/>
        </authorList>
    </citation>
    <scope>NUCLEOTIDE SEQUENCE</scope>
</reference>
<proteinExistence type="predicted"/>
<dbReference type="EMBL" id="UINC01001378">
    <property type="protein sequence ID" value="SUZ79211.1"/>
    <property type="molecule type" value="Genomic_DNA"/>
</dbReference>
<sequence>MAMLRALMPLPAGEELQVCWEAEDSKRDILTVIRRRNYTLISDSEEDGRKLLVVSK</sequence>
<dbReference type="InterPro" id="IPR036868">
    <property type="entry name" value="TusA-like_sf"/>
</dbReference>
<accession>A0A381QIQ4</accession>